<dbReference type="Proteomes" id="UP000050515">
    <property type="component" value="Unassembled WGS sequence"/>
</dbReference>
<keyword evidence="2" id="KW-0813">Transport</keyword>
<proteinExistence type="predicted"/>
<evidence type="ECO:0000256" key="4">
    <source>
        <dbReference type="SAM" id="Phobius"/>
    </source>
</evidence>
<feature type="transmembrane region" description="Helical" evidence="4">
    <location>
        <begin position="192"/>
        <end position="215"/>
    </location>
</feature>
<dbReference type="Gene3D" id="1.20.1250.20">
    <property type="entry name" value="MFS general substrate transporter like domains"/>
    <property type="match status" value="2"/>
</dbReference>
<feature type="transmembrane region" description="Helical" evidence="4">
    <location>
        <begin position="346"/>
        <end position="367"/>
    </location>
</feature>
<evidence type="ECO:0000259" key="5">
    <source>
        <dbReference type="PROSITE" id="PS50850"/>
    </source>
</evidence>
<reference evidence="6 7" key="1">
    <citation type="submission" date="2015-09" db="EMBL/GenBank/DDBJ databases">
        <title>Draft genome sequence of Acidiplasma aeolicum DSM 18409.</title>
        <authorList>
            <person name="Hemp J."/>
        </authorList>
    </citation>
    <scope>NUCLEOTIDE SEQUENCE [LARGE SCALE GENOMIC DNA]</scope>
    <source>
        <strain evidence="6 7">V</strain>
    </source>
</reference>
<keyword evidence="4" id="KW-0472">Membrane</keyword>
<evidence type="ECO:0000256" key="1">
    <source>
        <dbReference type="ARBA" id="ARBA00004651"/>
    </source>
</evidence>
<feature type="transmembrane region" description="Helical" evidence="4">
    <location>
        <begin position="93"/>
        <end position="110"/>
    </location>
</feature>
<evidence type="ECO:0000313" key="6">
    <source>
        <dbReference type="EMBL" id="KPV46592.1"/>
    </source>
</evidence>
<dbReference type="AlphaFoldDB" id="A0A0P9CUG9"/>
<dbReference type="PATRIC" id="fig|507754.4.peg.873"/>
<evidence type="ECO:0000256" key="2">
    <source>
        <dbReference type="ARBA" id="ARBA00022448"/>
    </source>
</evidence>
<accession>A0A0P9CUG9</accession>
<feature type="transmembrane region" description="Helical" evidence="4">
    <location>
        <begin position="379"/>
        <end position="400"/>
    </location>
</feature>
<keyword evidence="4" id="KW-0812">Transmembrane</keyword>
<feature type="transmembrane region" description="Helical" evidence="4">
    <location>
        <begin position="287"/>
        <end position="304"/>
    </location>
</feature>
<feature type="transmembrane region" description="Helical" evidence="4">
    <location>
        <begin position="415"/>
        <end position="436"/>
    </location>
</feature>
<dbReference type="SUPFAM" id="SSF103473">
    <property type="entry name" value="MFS general substrate transporter"/>
    <property type="match status" value="1"/>
</dbReference>
<dbReference type="Pfam" id="PF07690">
    <property type="entry name" value="MFS_1"/>
    <property type="match status" value="1"/>
</dbReference>
<feature type="transmembrane region" description="Helical" evidence="4">
    <location>
        <begin position="316"/>
        <end position="334"/>
    </location>
</feature>
<comment type="subcellular location">
    <subcellularLocation>
        <location evidence="1">Cell membrane</location>
        <topology evidence="1">Multi-pass membrane protein</topology>
    </subcellularLocation>
</comment>
<dbReference type="InterPro" id="IPR020846">
    <property type="entry name" value="MFS_dom"/>
</dbReference>
<dbReference type="InterPro" id="IPR036259">
    <property type="entry name" value="MFS_trans_sf"/>
</dbReference>
<protein>
    <submittedName>
        <fullName evidence="6">MFS transporter</fullName>
    </submittedName>
</protein>
<feature type="transmembrane region" description="Helical" evidence="4">
    <location>
        <begin position="250"/>
        <end position="272"/>
    </location>
</feature>
<organism evidence="6 7">
    <name type="scientific">Acidiplasma aeolicum</name>
    <dbReference type="NCBI Taxonomy" id="507754"/>
    <lineage>
        <taxon>Archaea</taxon>
        <taxon>Methanobacteriati</taxon>
        <taxon>Thermoplasmatota</taxon>
        <taxon>Thermoplasmata</taxon>
        <taxon>Thermoplasmatales</taxon>
        <taxon>Ferroplasmaceae</taxon>
        <taxon>Acidiplasma</taxon>
    </lineage>
</organism>
<dbReference type="EMBL" id="LJCQ01000213">
    <property type="protein sequence ID" value="KPV46592.1"/>
    <property type="molecule type" value="Genomic_DNA"/>
</dbReference>
<keyword evidence="4" id="KW-1133">Transmembrane helix</keyword>
<dbReference type="PANTHER" id="PTHR43045:SF1">
    <property type="entry name" value="SHIKIMATE TRANSPORTER"/>
    <property type="match status" value="1"/>
</dbReference>
<dbReference type="PROSITE" id="PS50850">
    <property type="entry name" value="MFS"/>
    <property type="match status" value="1"/>
</dbReference>
<dbReference type="GO" id="GO:0005886">
    <property type="term" value="C:plasma membrane"/>
    <property type="evidence" value="ECO:0007669"/>
    <property type="project" value="UniProtKB-SubCell"/>
</dbReference>
<feature type="transmembrane region" description="Helical" evidence="4">
    <location>
        <begin position="157"/>
        <end position="186"/>
    </location>
</feature>
<evidence type="ECO:0000256" key="3">
    <source>
        <dbReference type="ARBA" id="ARBA00022475"/>
    </source>
</evidence>
<feature type="domain" description="Major facilitator superfamily (MFS) profile" evidence="5">
    <location>
        <begin position="20"/>
        <end position="438"/>
    </location>
</feature>
<sequence>MENSNYNTKVEKFGKNSAKATTSQFFGFLLDAFDLTMILSTAPVLAVVLLPPTTALLGAFTIILSYSLTIIFRPFGSAIFGHFGDKIGRKKDLIITILGLGLFSTLTSALPTYASVGILSFVLFVIIRIFVGTFAGGEYAAGHPFVMEWTPYKFRGIISGLVQGGFSFGALLAAAIVAIFTGYFGIAAIKAYAWRYLFLTTLIPVVIALVVRLTMSDTPAFNKLKKENKIKKQPFTDLFRKEHRKDFFQVMIYMTGMFFFAYSLFAFVPTILEHAPSVFPYGEADTIYTYSLGTAFAGALFFGYASQKIGRRKLTLIWAVLTLIVTVPMFYGAFYGAKTGNVPLTVISVLVIGFITQAPWGIIPVYLSERFQTNMRSSGVGFGYSSGIFIGGWFSIYVPLMHDYLFKSIDTPTNIWFSTAMLLMIGAVIVGVGMYLSPETLGTEITDDHNIKNIEETKENKSVSEN</sequence>
<comment type="caution">
    <text evidence="6">The sequence shown here is derived from an EMBL/GenBank/DDBJ whole genome shotgun (WGS) entry which is preliminary data.</text>
</comment>
<gene>
    <name evidence="6" type="ORF">SE19_04855</name>
</gene>
<dbReference type="InterPro" id="IPR011701">
    <property type="entry name" value="MFS"/>
</dbReference>
<dbReference type="RefSeq" id="WP_054964189.1">
    <property type="nucleotide sequence ID" value="NZ_LJCQ01000213.1"/>
</dbReference>
<feature type="transmembrane region" description="Helical" evidence="4">
    <location>
        <begin position="116"/>
        <end position="136"/>
    </location>
</feature>
<dbReference type="PANTHER" id="PTHR43045">
    <property type="entry name" value="SHIKIMATE TRANSPORTER"/>
    <property type="match status" value="1"/>
</dbReference>
<feature type="transmembrane region" description="Helical" evidence="4">
    <location>
        <begin position="25"/>
        <end position="49"/>
    </location>
</feature>
<keyword evidence="3" id="KW-1003">Cell membrane</keyword>
<name>A0A0P9CUG9_9ARCH</name>
<evidence type="ECO:0000313" key="7">
    <source>
        <dbReference type="Proteomes" id="UP000050515"/>
    </source>
</evidence>
<dbReference type="GO" id="GO:0022857">
    <property type="term" value="F:transmembrane transporter activity"/>
    <property type="evidence" value="ECO:0007669"/>
    <property type="project" value="InterPro"/>
</dbReference>